<dbReference type="EMBL" id="AFCJ01001300">
    <property type="protein sequence ID" value="EHC37456.1"/>
    <property type="molecule type" value="Genomic_DNA"/>
</dbReference>
<comment type="caution">
    <text evidence="1">The sequence shown here is derived from an EMBL/GenBank/DDBJ whole genome shotgun (WGS) entry which is preliminary data.</text>
</comment>
<proteinExistence type="predicted"/>
<accession>G5LQG1</accession>
<gene>
    <name evidence="1" type="ORF">LTSEALA_3042</name>
</gene>
<evidence type="ECO:0000313" key="2">
    <source>
        <dbReference type="Proteomes" id="UP000004642"/>
    </source>
</evidence>
<organism evidence="1 2">
    <name type="scientific">Salmonella enterica subsp. enterica serovar Alachua str. R6-377</name>
    <dbReference type="NCBI Taxonomy" id="913241"/>
    <lineage>
        <taxon>Bacteria</taxon>
        <taxon>Pseudomonadati</taxon>
        <taxon>Pseudomonadota</taxon>
        <taxon>Gammaproteobacteria</taxon>
        <taxon>Enterobacterales</taxon>
        <taxon>Enterobacteriaceae</taxon>
        <taxon>Salmonella</taxon>
    </lineage>
</organism>
<protein>
    <submittedName>
        <fullName evidence="1">Uncharacterized protein</fullName>
    </submittedName>
</protein>
<dbReference type="Proteomes" id="UP000004642">
    <property type="component" value="Unassembled WGS sequence"/>
</dbReference>
<sequence length="62" mass="6720">MDGGVRRYLAKDADAVICGQRVTQGIQQRRASQKAIADYPDVLIGKALEHSQAALTAVQPRL</sequence>
<dbReference type="AlphaFoldDB" id="G5LQG1"/>
<name>G5LQG1_SALET</name>
<reference evidence="1 2" key="1">
    <citation type="journal article" date="2011" name="BMC Genomics">
        <title>Genome sequencing reveals diversification of virulence factor content and possible host adaptation in distinct subpopulations of Salmonella enterica.</title>
        <authorList>
            <person name="den Bakker H.C."/>
            <person name="Moreno Switt A.I."/>
            <person name="Govoni G."/>
            <person name="Cummings C.A."/>
            <person name="Ranieri M.L."/>
            <person name="Degoricija L."/>
            <person name="Hoelzer K."/>
            <person name="Rodriguez-Rivera L.D."/>
            <person name="Brown S."/>
            <person name="Bolchacova E."/>
            <person name="Furtado M.R."/>
            <person name="Wiedmann M."/>
        </authorList>
    </citation>
    <scope>NUCLEOTIDE SEQUENCE [LARGE SCALE GENOMIC DNA]</scope>
    <source>
        <strain evidence="1 2">R6-377</strain>
    </source>
</reference>
<evidence type="ECO:0000313" key="1">
    <source>
        <dbReference type="EMBL" id="EHC37456.1"/>
    </source>
</evidence>